<dbReference type="InterPro" id="IPR002563">
    <property type="entry name" value="Flavin_Rdtase-like_dom"/>
</dbReference>
<comment type="caution">
    <text evidence="3">The sequence shown here is derived from an EMBL/GenBank/DDBJ whole genome shotgun (WGS) entry which is preliminary data.</text>
</comment>
<keyword evidence="1" id="KW-0560">Oxidoreductase</keyword>
<dbReference type="PANTHER" id="PTHR30466">
    <property type="entry name" value="FLAVIN REDUCTASE"/>
    <property type="match status" value="1"/>
</dbReference>
<dbReference type="SMART" id="SM00903">
    <property type="entry name" value="Flavin_Reduct"/>
    <property type="match status" value="1"/>
</dbReference>
<dbReference type="EMBL" id="JAPTYD010000075">
    <property type="protein sequence ID" value="MCZ0964192.1"/>
    <property type="molecule type" value="Genomic_DNA"/>
</dbReference>
<evidence type="ECO:0000313" key="4">
    <source>
        <dbReference type="Proteomes" id="UP001149822"/>
    </source>
</evidence>
<evidence type="ECO:0000313" key="3">
    <source>
        <dbReference type="EMBL" id="MCZ0964192.1"/>
    </source>
</evidence>
<sequence length="168" mass="17747">MGITTDLFRQSMALFPGAVTLITTGQGDGRRGITATAVCSVSDSPPSLLACVNRKTETCDTISRTGRFSVQLLDDTSDEIAMAFAGARKLEGAAKFGVGRWACTAFGQPRLLTALACLSCRVLTESDSGSHRIFVGEIEDAVLADGDALVYVRSRFHRLQATGLAAKA</sequence>
<feature type="domain" description="Flavin reductase like" evidence="2">
    <location>
        <begin position="12"/>
        <end position="158"/>
    </location>
</feature>
<organism evidence="3 4">
    <name type="scientific">Paracoccus benzoatiresistens</name>
    <dbReference type="NCBI Taxonomy" id="2997341"/>
    <lineage>
        <taxon>Bacteria</taxon>
        <taxon>Pseudomonadati</taxon>
        <taxon>Pseudomonadota</taxon>
        <taxon>Alphaproteobacteria</taxon>
        <taxon>Rhodobacterales</taxon>
        <taxon>Paracoccaceae</taxon>
        <taxon>Paracoccus</taxon>
    </lineage>
</organism>
<dbReference type="InterPro" id="IPR050268">
    <property type="entry name" value="NADH-dep_flavin_reductase"/>
</dbReference>
<accession>A0ABT4JAN5</accession>
<dbReference type="Pfam" id="PF01613">
    <property type="entry name" value="Flavin_Reduct"/>
    <property type="match status" value="1"/>
</dbReference>
<name>A0ABT4JAN5_9RHOB</name>
<gene>
    <name evidence="3" type="ORF">OU682_21695</name>
</gene>
<dbReference type="Proteomes" id="UP001149822">
    <property type="component" value="Unassembled WGS sequence"/>
</dbReference>
<dbReference type="Gene3D" id="2.30.110.10">
    <property type="entry name" value="Electron Transport, Fmn-binding Protein, Chain A"/>
    <property type="match status" value="1"/>
</dbReference>
<proteinExistence type="predicted"/>
<evidence type="ECO:0000256" key="1">
    <source>
        <dbReference type="ARBA" id="ARBA00023002"/>
    </source>
</evidence>
<evidence type="ECO:0000259" key="2">
    <source>
        <dbReference type="SMART" id="SM00903"/>
    </source>
</evidence>
<dbReference type="InterPro" id="IPR012349">
    <property type="entry name" value="Split_barrel_FMN-bd"/>
</dbReference>
<protein>
    <submittedName>
        <fullName evidence="3">Flavin reductase family protein</fullName>
    </submittedName>
</protein>
<reference evidence="3" key="1">
    <citation type="submission" date="2022-12" db="EMBL/GenBank/DDBJ databases">
        <title>Paracoccus sp. EF6 isolated from a lake water.</title>
        <authorList>
            <person name="Liu H."/>
        </authorList>
    </citation>
    <scope>NUCLEOTIDE SEQUENCE</scope>
    <source>
        <strain evidence="3">EF6</strain>
    </source>
</reference>
<dbReference type="PANTHER" id="PTHR30466:SF1">
    <property type="entry name" value="FMN REDUCTASE (NADH) RUTF"/>
    <property type="match status" value="1"/>
</dbReference>
<keyword evidence="4" id="KW-1185">Reference proteome</keyword>
<dbReference type="SUPFAM" id="SSF50475">
    <property type="entry name" value="FMN-binding split barrel"/>
    <property type="match status" value="1"/>
</dbReference>
<dbReference type="RefSeq" id="WP_268944287.1">
    <property type="nucleotide sequence ID" value="NZ_JAPTYD010000075.1"/>
</dbReference>